<evidence type="ECO:0000313" key="4">
    <source>
        <dbReference type="Proteomes" id="UP001265259"/>
    </source>
</evidence>
<accession>A0ABU3DFY7</accession>
<evidence type="ECO:0000256" key="2">
    <source>
        <dbReference type="ARBA" id="ARBA00023235"/>
    </source>
</evidence>
<protein>
    <submittedName>
        <fullName evidence="3">AGE family epimerase/isomerase</fullName>
    </submittedName>
</protein>
<reference evidence="3 4" key="1">
    <citation type="submission" date="2023-09" db="EMBL/GenBank/DDBJ databases">
        <authorList>
            <person name="Rey-Velasco X."/>
        </authorList>
    </citation>
    <scope>NUCLEOTIDE SEQUENCE [LARGE SCALE GENOMIC DNA]</scope>
    <source>
        <strain evidence="3 4">F158</strain>
    </source>
</reference>
<dbReference type="PANTHER" id="PTHR15108">
    <property type="entry name" value="N-ACYLGLUCOSAMINE-2-EPIMERASE"/>
    <property type="match status" value="1"/>
</dbReference>
<organism evidence="3 4">
    <name type="scientific">Tropicimonas omnivorans</name>
    <dbReference type="NCBI Taxonomy" id="3075590"/>
    <lineage>
        <taxon>Bacteria</taxon>
        <taxon>Pseudomonadati</taxon>
        <taxon>Pseudomonadota</taxon>
        <taxon>Alphaproteobacteria</taxon>
        <taxon>Rhodobacterales</taxon>
        <taxon>Roseobacteraceae</taxon>
        <taxon>Tropicimonas</taxon>
    </lineage>
</organism>
<comment type="similarity">
    <text evidence="1">Belongs to the N-acylglucosamine 2-epimerase family.</text>
</comment>
<comment type="caution">
    <text evidence="3">The sequence shown here is derived from an EMBL/GenBank/DDBJ whole genome shotgun (WGS) entry which is preliminary data.</text>
</comment>
<gene>
    <name evidence="3" type="ORF">RM543_07225</name>
</gene>
<keyword evidence="4" id="KW-1185">Reference proteome</keyword>
<evidence type="ECO:0000256" key="1">
    <source>
        <dbReference type="ARBA" id="ARBA00008558"/>
    </source>
</evidence>
<sequence>MTPSALLRWMNGTALPLWAAHGVEADGGFAELLTADLRAIARPRRARLTARQVYVFASGARLGWEGAGLRVARSGLEILSRKFVRLDGTVVPRLDPDGRAMNARHDLYDDAFVLFALAALSPDPAAEALARRVTLALADRSLAGGGYSDGHAGPGRRLANPHMHLFEAAIAWAATGRPGPWRGMASGLSRLARQRLIQRSVGVIPEVYAADWTPVPDADGLLIEPGHLFEWGWLLIRWGRMSDDKEAVADGERLGRTAETHGLAADGTVLDALNERLEVRARGARLWPQAERAKFWQEVASCETGAKRADAILRRDCALRALGRFLSGPRPGLWREVRQPDGTFVEEPVRASSLYHIVSAADVMAGAVPVYEEVLR</sequence>
<dbReference type="InterPro" id="IPR012341">
    <property type="entry name" value="6hp_glycosidase-like_sf"/>
</dbReference>
<dbReference type="SUPFAM" id="SSF48208">
    <property type="entry name" value="Six-hairpin glycosidases"/>
    <property type="match status" value="1"/>
</dbReference>
<evidence type="ECO:0000313" key="3">
    <source>
        <dbReference type="EMBL" id="MDT0682469.1"/>
    </source>
</evidence>
<dbReference type="RefSeq" id="WP_311690217.1">
    <property type="nucleotide sequence ID" value="NZ_JAVRHL010000002.1"/>
</dbReference>
<dbReference type="Gene3D" id="1.50.10.10">
    <property type="match status" value="1"/>
</dbReference>
<dbReference type="Pfam" id="PF07221">
    <property type="entry name" value="GlcNAc_2-epim"/>
    <property type="match status" value="1"/>
</dbReference>
<dbReference type="InterPro" id="IPR008928">
    <property type="entry name" value="6-hairpin_glycosidase_sf"/>
</dbReference>
<dbReference type="Proteomes" id="UP001265259">
    <property type="component" value="Unassembled WGS sequence"/>
</dbReference>
<dbReference type="EMBL" id="JAVRHL010000002">
    <property type="protein sequence ID" value="MDT0682469.1"/>
    <property type="molecule type" value="Genomic_DNA"/>
</dbReference>
<proteinExistence type="inferred from homology"/>
<keyword evidence="2" id="KW-0413">Isomerase</keyword>
<dbReference type="InterPro" id="IPR010819">
    <property type="entry name" value="AGE/CE"/>
</dbReference>
<name>A0ABU3DFY7_9RHOB</name>